<evidence type="ECO:0000313" key="2">
    <source>
        <dbReference type="Proteomes" id="UP000007800"/>
    </source>
</evidence>
<sequence>MLKAAVDDAELLGEMVDACAVAMGATEKSKTEKKPPNTFEQWLPLMLRWAFTIYVLEGKGDLIHVCE</sequence>
<keyword evidence="2" id="KW-1185">Reference proteome</keyword>
<name>C5LKI8_PERM5</name>
<dbReference type="Proteomes" id="UP000007800">
    <property type="component" value="Unassembled WGS sequence"/>
</dbReference>
<protein>
    <submittedName>
        <fullName evidence="1">Uncharacterized protein</fullName>
    </submittedName>
</protein>
<accession>C5LKI8</accession>
<organism evidence="2">
    <name type="scientific">Perkinsus marinus (strain ATCC 50983 / TXsc)</name>
    <dbReference type="NCBI Taxonomy" id="423536"/>
    <lineage>
        <taxon>Eukaryota</taxon>
        <taxon>Sar</taxon>
        <taxon>Alveolata</taxon>
        <taxon>Perkinsozoa</taxon>
        <taxon>Perkinsea</taxon>
        <taxon>Perkinsida</taxon>
        <taxon>Perkinsidae</taxon>
        <taxon>Perkinsus</taxon>
    </lineage>
</organism>
<proteinExistence type="predicted"/>
<dbReference type="EMBL" id="GG682823">
    <property type="protein sequence ID" value="EER02755.1"/>
    <property type="molecule type" value="Genomic_DNA"/>
</dbReference>
<dbReference type="InParanoid" id="C5LKI8"/>
<dbReference type="RefSeq" id="XP_002770939.1">
    <property type="nucleotide sequence ID" value="XM_002770893.1"/>
</dbReference>
<gene>
    <name evidence="1" type="ORF">Pmar_PMAR003228</name>
</gene>
<dbReference type="GeneID" id="9048298"/>
<dbReference type="AlphaFoldDB" id="C5LKI8"/>
<evidence type="ECO:0000313" key="1">
    <source>
        <dbReference type="EMBL" id="EER02755.1"/>
    </source>
</evidence>
<reference evidence="1 2" key="1">
    <citation type="submission" date="2008-07" db="EMBL/GenBank/DDBJ databases">
        <authorList>
            <person name="El-Sayed N."/>
            <person name="Caler E."/>
            <person name="Inman J."/>
            <person name="Amedeo P."/>
            <person name="Hass B."/>
            <person name="Wortman J."/>
        </authorList>
    </citation>
    <scope>NUCLEOTIDE SEQUENCE [LARGE SCALE GENOMIC DNA]</scope>
    <source>
        <strain evidence="2">ATCC 50983 / TXsc</strain>
    </source>
</reference>